<feature type="domain" description="CYTH" evidence="1">
    <location>
        <begin position="5"/>
        <end position="181"/>
    </location>
</feature>
<dbReference type="NCBIfam" id="TIGR00318">
    <property type="entry name" value="cyaB"/>
    <property type="match status" value="1"/>
</dbReference>
<evidence type="ECO:0000259" key="1">
    <source>
        <dbReference type="PROSITE" id="PS51707"/>
    </source>
</evidence>
<name>A0A1F4V243_UNCKA</name>
<dbReference type="CDD" id="cd07890">
    <property type="entry name" value="CYTH-like_AC_IV-like"/>
    <property type="match status" value="1"/>
</dbReference>
<dbReference type="InterPro" id="IPR033469">
    <property type="entry name" value="CYTH-like_dom_sf"/>
</dbReference>
<dbReference type="InterPro" id="IPR008173">
    <property type="entry name" value="Adenylyl_cyclase_CyaB"/>
</dbReference>
<dbReference type="PANTHER" id="PTHR21028:SF2">
    <property type="entry name" value="CYTH DOMAIN-CONTAINING PROTEIN"/>
    <property type="match status" value="1"/>
</dbReference>
<dbReference type="Pfam" id="PF01928">
    <property type="entry name" value="CYTH"/>
    <property type="match status" value="1"/>
</dbReference>
<dbReference type="Proteomes" id="UP000178771">
    <property type="component" value="Unassembled WGS sequence"/>
</dbReference>
<organism evidence="2 3">
    <name type="scientific">candidate division WWE3 bacterium RIFCSPLOWO2_01_FULL_39_13</name>
    <dbReference type="NCBI Taxonomy" id="1802624"/>
    <lineage>
        <taxon>Bacteria</taxon>
        <taxon>Katanobacteria</taxon>
    </lineage>
</organism>
<dbReference type="Gene3D" id="2.40.320.10">
    <property type="entry name" value="Hypothetical Protein Pfu-838710-001"/>
    <property type="match status" value="1"/>
</dbReference>
<dbReference type="SUPFAM" id="SSF55154">
    <property type="entry name" value="CYTH-like phosphatases"/>
    <property type="match status" value="1"/>
</dbReference>
<dbReference type="AlphaFoldDB" id="A0A1F4V243"/>
<evidence type="ECO:0000313" key="2">
    <source>
        <dbReference type="EMBL" id="OGC51285.1"/>
    </source>
</evidence>
<accession>A0A1F4V243</accession>
<dbReference type="EMBL" id="MEVH01000026">
    <property type="protein sequence ID" value="OGC51285.1"/>
    <property type="molecule type" value="Genomic_DNA"/>
</dbReference>
<sequence>MIQKSIEVEIQVQVEKTKKLLSFLKKNGKFLGEKHQVDKYFTPAHRDFTSAKPINEWLRLRDSSGKFSINYKNWHREKDGRSHYCDEYESNVENLKQLEYIFKALNTKPLVIVYKLRKIWIYKDFEIAIDSVKKLGDFVEIEYKGANTNKKPSEVTKQMIAFLKSQGCGKILRNYVGYPYRLLFPDEVKLEEY</sequence>
<dbReference type="STRING" id="1802624.A2982_04210"/>
<dbReference type="InterPro" id="IPR023577">
    <property type="entry name" value="CYTH_domain"/>
</dbReference>
<evidence type="ECO:0000313" key="3">
    <source>
        <dbReference type="Proteomes" id="UP000178771"/>
    </source>
</evidence>
<proteinExistence type="predicted"/>
<comment type="caution">
    <text evidence="2">The sequence shown here is derived from an EMBL/GenBank/DDBJ whole genome shotgun (WGS) entry which is preliminary data.</text>
</comment>
<protein>
    <recommendedName>
        <fullName evidence="1">CYTH domain-containing protein</fullName>
    </recommendedName>
</protein>
<reference evidence="2 3" key="1">
    <citation type="journal article" date="2016" name="Nat. Commun.">
        <title>Thousands of microbial genomes shed light on interconnected biogeochemical processes in an aquifer system.</title>
        <authorList>
            <person name="Anantharaman K."/>
            <person name="Brown C.T."/>
            <person name="Hug L.A."/>
            <person name="Sharon I."/>
            <person name="Castelle C.J."/>
            <person name="Probst A.J."/>
            <person name="Thomas B.C."/>
            <person name="Singh A."/>
            <person name="Wilkins M.J."/>
            <person name="Karaoz U."/>
            <person name="Brodie E.L."/>
            <person name="Williams K.H."/>
            <person name="Hubbard S.S."/>
            <person name="Banfield J.F."/>
        </authorList>
    </citation>
    <scope>NUCLEOTIDE SEQUENCE [LARGE SCALE GENOMIC DNA]</scope>
</reference>
<dbReference type="PANTHER" id="PTHR21028">
    <property type="entry name" value="SI:CH211-156B7.4"/>
    <property type="match status" value="1"/>
</dbReference>
<dbReference type="PROSITE" id="PS51707">
    <property type="entry name" value="CYTH"/>
    <property type="match status" value="1"/>
</dbReference>
<gene>
    <name evidence="2" type="ORF">A2982_04210</name>
</gene>